<dbReference type="EMBL" id="MU267859">
    <property type="protein sequence ID" value="KAH7907925.1"/>
    <property type="molecule type" value="Genomic_DNA"/>
</dbReference>
<organism evidence="1 2">
    <name type="scientific">Hygrophoropsis aurantiaca</name>
    <dbReference type="NCBI Taxonomy" id="72124"/>
    <lineage>
        <taxon>Eukaryota</taxon>
        <taxon>Fungi</taxon>
        <taxon>Dikarya</taxon>
        <taxon>Basidiomycota</taxon>
        <taxon>Agaricomycotina</taxon>
        <taxon>Agaricomycetes</taxon>
        <taxon>Agaricomycetidae</taxon>
        <taxon>Boletales</taxon>
        <taxon>Coniophorineae</taxon>
        <taxon>Hygrophoropsidaceae</taxon>
        <taxon>Hygrophoropsis</taxon>
    </lineage>
</organism>
<accession>A0ACB8A3L1</accession>
<keyword evidence="2" id="KW-1185">Reference proteome</keyword>
<proteinExistence type="predicted"/>
<dbReference type="Proteomes" id="UP000790377">
    <property type="component" value="Unassembled WGS sequence"/>
</dbReference>
<reference evidence="1" key="1">
    <citation type="journal article" date="2021" name="New Phytol.">
        <title>Evolutionary innovations through gain and loss of genes in the ectomycorrhizal Boletales.</title>
        <authorList>
            <person name="Wu G."/>
            <person name="Miyauchi S."/>
            <person name="Morin E."/>
            <person name="Kuo A."/>
            <person name="Drula E."/>
            <person name="Varga T."/>
            <person name="Kohler A."/>
            <person name="Feng B."/>
            <person name="Cao Y."/>
            <person name="Lipzen A."/>
            <person name="Daum C."/>
            <person name="Hundley H."/>
            <person name="Pangilinan J."/>
            <person name="Johnson J."/>
            <person name="Barry K."/>
            <person name="LaButti K."/>
            <person name="Ng V."/>
            <person name="Ahrendt S."/>
            <person name="Min B."/>
            <person name="Choi I.G."/>
            <person name="Park H."/>
            <person name="Plett J.M."/>
            <person name="Magnuson J."/>
            <person name="Spatafora J.W."/>
            <person name="Nagy L.G."/>
            <person name="Henrissat B."/>
            <person name="Grigoriev I.V."/>
            <person name="Yang Z.L."/>
            <person name="Xu J."/>
            <person name="Martin F.M."/>
        </authorList>
    </citation>
    <scope>NUCLEOTIDE SEQUENCE</scope>
    <source>
        <strain evidence="1">ATCC 28755</strain>
    </source>
</reference>
<evidence type="ECO:0000313" key="2">
    <source>
        <dbReference type="Proteomes" id="UP000790377"/>
    </source>
</evidence>
<sequence>MIAKRKVACHVFVMECFAMLCHSESHHPTPRHLLKDEPPPVPRQILRPPTAHHSENKSKSRPNQTCVTPHCKACRGTLQGRTRCRRTTTEKRSTASICSTCRSRQGICGFCSQLESTLAVAQQH</sequence>
<gene>
    <name evidence="1" type="ORF">BJ138DRAFT_422818</name>
</gene>
<evidence type="ECO:0000313" key="1">
    <source>
        <dbReference type="EMBL" id="KAH7907925.1"/>
    </source>
</evidence>
<comment type="caution">
    <text evidence="1">The sequence shown here is derived from an EMBL/GenBank/DDBJ whole genome shotgun (WGS) entry which is preliminary data.</text>
</comment>
<name>A0ACB8A3L1_9AGAM</name>
<protein>
    <submittedName>
        <fullName evidence="1">Uncharacterized protein</fullName>
    </submittedName>
</protein>